<feature type="domain" description="N-acetyltransferase" evidence="3">
    <location>
        <begin position="7"/>
        <end position="159"/>
    </location>
</feature>
<dbReference type="RefSeq" id="WP_307690335.1">
    <property type="nucleotide sequence ID" value="NZ_JAUSRO010000008.1"/>
</dbReference>
<dbReference type="PANTHER" id="PTHR43877">
    <property type="entry name" value="AMINOALKYLPHOSPHONATE N-ACETYLTRANSFERASE-RELATED-RELATED"/>
    <property type="match status" value="1"/>
</dbReference>
<proteinExistence type="predicted"/>
<name>A0ABT9S853_9BURK</name>
<dbReference type="Pfam" id="PF00583">
    <property type="entry name" value="Acetyltransf_1"/>
    <property type="match status" value="1"/>
</dbReference>
<gene>
    <name evidence="4" type="ORF">J2W36_002791</name>
</gene>
<evidence type="ECO:0000259" key="3">
    <source>
        <dbReference type="PROSITE" id="PS51186"/>
    </source>
</evidence>
<dbReference type="SUPFAM" id="SSF55729">
    <property type="entry name" value="Acyl-CoA N-acyltransferases (Nat)"/>
    <property type="match status" value="1"/>
</dbReference>
<dbReference type="InterPro" id="IPR000182">
    <property type="entry name" value="GNAT_dom"/>
</dbReference>
<dbReference type="GO" id="GO:0016746">
    <property type="term" value="F:acyltransferase activity"/>
    <property type="evidence" value="ECO:0007669"/>
    <property type="project" value="UniProtKB-KW"/>
</dbReference>
<organism evidence="4 5">
    <name type="scientific">Variovorax ginsengisoli</name>
    <dbReference type="NCBI Taxonomy" id="363844"/>
    <lineage>
        <taxon>Bacteria</taxon>
        <taxon>Pseudomonadati</taxon>
        <taxon>Pseudomonadota</taxon>
        <taxon>Betaproteobacteria</taxon>
        <taxon>Burkholderiales</taxon>
        <taxon>Comamonadaceae</taxon>
        <taxon>Variovorax</taxon>
    </lineage>
</organism>
<keyword evidence="2 4" id="KW-0012">Acyltransferase</keyword>
<dbReference type="Proteomes" id="UP001226867">
    <property type="component" value="Unassembled WGS sequence"/>
</dbReference>
<evidence type="ECO:0000313" key="5">
    <source>
        <dbReference type="Proteomes" id="UP001226867"/>
    </source>
</evidence>
<dbReference type="InterPro" id="IPR016181">
    <property type="entry name" value="Acyl_CoA_acyltransferase"/>
</dbReference>
<keyword evidence="1 4" id="KW-0808">Transferase</keyword>
<protein>
    <submittedName>
        <fullName evidence="4">Acetyltransferase</fullName>
        <ecNumber evidence="4">2.3.1.-</ecNumber>
    </submittedName>
</protein>
<evidence type="ECO:0000313" key="4">
    <source>
        <dbReference type="EMBL" id="MDP9900525.1"/>
    </source>
</evidence>
<accession>A0ABT9S853</accession>
<keyword evidence="5" id="KW-1185">Reference proteome</keyword>
<dbReference type="PANTHER" id="PTHR43877:SF5">
    <property type="entry name" value="BLL8307 PROTEIN"/>
    <property type="match status" value="1"/>
</dbReference>
<dbReference type="InterPro" id="IPR050832">
    <property type="entry name" value="Bact_Acetyltransf"/>
</dbReference>
<reference evidence="4 5" key="1">
    <citation type="submission" date="2023-07" db="EMBL/GenBank/DDBJ databases">
        <title>Sorghum-associated microbial communities from plants grown in Nebraska, USA.</title>
        <authorList>
            <person name="Schachtman D."/>
        </authorList>
    </citation>
    <scope>NUCLEOTIDE SEQUENCE [LARGE SCALE GENOMIC DNA]</scope>
    <source>
        <strain evidence="4 5">DS1607</strain>
    </source>
</reference>
<dbReference type="Gene3D" id="3.40.630.30">
    <property type="match status" value="1"/>
</dbReference>
<dbReference type="PROSITE" id="PS51186">
    <property type="entry name" value="GNAT"/>
    <property type="match status" value="1"/>
</dbReference>
<dbReference type="EMBL" id="JAUSRO010000008">
    <property type="protein sequence ID" value="MDP9900525.1"/>
    <property type="molecule type" value="Genomic_DNA"/>
</dbReference>
<evidence type="ECO:0000256" key="2">
    <source>
        <dbReference type="ARBA" id="ARBA00023315"/>
    </source>
</evidence>
<sequence>MLTDLRIRLDDLQDPRIATFLEEHLTDMRRVSPPESVHALDLDGLRRPDIRFWTAWIDLPAGESLVGTAALKRLDDGHAELKSMRTAASLRGQGIAGRMLAYVVAEAQALGYAQLSLETGSQPFFAPAHALYEKHGFAACAPFGTYIDDPNSRFMTRML</sequence>
<evidence type="ECO:0000256" key="1">
    <source>
        <dbReference type="ARBA" id="ARBA00022679"/>
    </source>
</evidence>
<comment type="caution">
    <text evidence="4">The sequence shown here is derived from an EMBL/GenBank/DDBJ whole genome shotgun (WGS) entry which is preliminary data.</text>
</comment>
<dbReference type="CDD" id="cd04301">
    <property type="entry name" value="NAT_SF"/>
    <property type="match status" value="1"/>
</dbReference>
<dbReference type="EC" id="2.3.1.-" evidence="4"/>